<proteinExistence type="predicted"/>
<feature type="non-terminal residue" evidence="2">
    <location>
        <position position="1"/>
    </location>
</feature>
<dbReference type="Gene3D" id="1.10.443.20">
    <property type="entry name" value="Centromere DNA-binding protein complex CBF3 subunit, domain 2"/>
    <property type="match status" value="1"/>
</dbReference>
<feature type="compositionally biased region" description="Polar residues" evidence="1">
    <location>
        <begin position="671"/>
        <end position="681"/>
    </location>
</feature>
<organism evidence="2 3">
    <name type="scientific">Rozella allomycis (strain CSF55)</name>
    <dbReference type="NCBI Taxonomy" id="988480"/>
    <lineage>
        <taxon>Eukaryota</taxon>
        <taxon>Fungi</taxon>
        <taxon>Fungi incertae sedis</taxon>
        <taxon>Cryptomycota</taxon>
        <taxon>Cryptomycota incertae sedis</taxon>
        <taxon>Rozella</taxon>
    </lineage>
</organism>
<dbReference type="InterPro" id="IPR038279">
    <property type="entry name" value="Ndc10_dom2_sf"/>
</dbReference>
<dbReference type="SUPFAM" id="SSF56349">
    <property type="entry name" value="DNA breaking-rejoining enzymes"/>
    <property type="match status" value="1"/>
</dbReference>
<evidence type="ECO:0008006" key="4">
    <source>
        <dbReference type="Google" id="ProtNLM"/>
    </source>
</evidence>
<dbReference type="Proteomes" id="UP000281549">
    <property type="component" value="Unassembled WGS sequence"/>
</dbReference>
<evidence type="ECO:0000313" key="2">
    <source>
        <dbReference type="EMBL" id="RKP16748.1"/>
    </source>
</evidence>
<dbReference type="GO" id="GO:0003677">
    <property type="term" value="F:DNA binding"/>
    <property type="evidence" value="ECO:0007669"/>
    <property type="project" value="InterPro"/>
</dbReference>
<dbReference type="InterPro" id="IPR011010">
    <property type="entry name" value="DNA_brk_join_enz"/>
</dbReference>
<accession>A0A4P9YC63</accession>
<name>A0A4P9YC63_ROZAC</name>
<evidence type="ECO:0000256" key="1">
    <source>
        <dbReference type="SAM" id="MobiDB-lite"/>
    </source>
</evidence>
<dbReference type="AlphaFoldDB" id="A0A4P9YC63"/>
<protein>
    <recommendedName>
        <fullName evidence="4">Ndc10 domain-containing protein</fullName>
    </recommendedName>
</protein>
<gene>
    <name evidence="2" type="ORF">ROZALSC1DRAFT_24929</name>
</gene>
<evidence type="ECO:0000313" key="3">
    <source>
        <dbReference type="Proteomes" id="UP000281549"/>
    </source>
</evidence>
<dbReference type="EMBL" id="ML006268">
    <property type="protein sequence ID" value="RKP16748.1"/>
    <property type="molecule type" value="Genomic_DNA"/>
</dbReference>
<feature type="region of interest" description="Disordered" evidence="1">
    <location>
        <begin position="657"/>
        <end position="681"/>
    </location>
</feature>
<sequence length="764" mass="87892">IPQLLVFHMADMDVEVLPIETELVEEEVEGEFEDADDTEAILDAAIIESNGNSQSIENMIEQQMTALNSEMYHETIKLQRQTIYEEEMAMKRSGAIRTQQAVKKSFEKFCEDKSIMKVVTKANYISYLQHMSNKTKPNGAPLTYSSLKQHAFGLVREWKLQAIESPSLAREGSPYDEVTKVLLHNHLKKYTAWRISEVNKVDILKNSSLDGRYTMLEREKIVFSLLTNSSQIGVGIRDAFMFAFLAQTGVRGDELRCMRMLQVQHFIFKNRGIELPGALAIMVQGKTMKGPVNESGILFHRNPKVCCMFYMLLLFHYNFEYDDIWKRLDWCDYTRVNAIALAWGKTKTLPISYRGHLHRFNKALMSIDKKFGKAVHLARSNCCRDLQDLGVPANDIRIGLHWKGDIASTHYMNQLPMTQIIGSAGYGPDEVYDPVHLLIPVPDRLINNVFAFVDAAMAQVLAKHQAQQPVGNDNEIDAFNSIYNFLTMLKENKKKFIQTAAVVYLNSNEDVRGLLQKLPFCTKDFIRWTELEVHNNALAISTRRQHELSCLRESQLRQLCGTLINDNRNLLAKLDSMENRLERFEMDYLEPMKDMLNSRKNGKIFKPSISQPFKVTPEKPQTHIDSFCALVDEGQKRKKHSPRIVVDAQGVKRVIKKARNSPEQEPDASAITPTNHDNAASSPQIVKKIHTISPFDNTNQHTNWPNLDIFLEDHHVQQQPDIFLKESIKSIWTKYYFGTTNYPPLKLMETQFRHNWRSLAKFRT</sequence>
<reference evidence="3" key="1">
    <citation type="journal article" date="2018" name="Nat. Microbiol.">
        <title>Leveraging single-cell genomics to expand the fungal tree of life.</title>
        <authorList>
            <person name="Ahrendt S.R."/>
            <person name="Quandt C.A."/>
            <person name="Ciobanu D."/>
            <person name="Clum A."/>
            <person name="Salamov A."/>
            <person name="Andreopoulos B."/>
            <person name="Cheng J.F."/>
            <person name="Woyke T."/>
            <person name="Pelin A."/>
            <person name="Henrissat B."/>
            <person name="Reynolds N.K."/>
            <person name="Benny G.L."/>
            <person name="Smith M.E."/>
            <person name="James T.Y."/>
            <person name="Grigoriev I.V."/>
        </authorList>
    </citation>
    <scope>NUCLEOTIDE SEQUENCE [LARGE SCALE GENOMIC DNA]</scope>
    <source>
        <strain evidence="3">CSF55</strain>
    </source>
</reference>